<dbReference type="Proteomes" id="UP000738431">
    <property type="component" value="Chromosome"/>
</dbReference>
<name>A0ABZ1CB98_9BACT</name>
<evidence type="ECO:0000256" key="1">
    <source>
        <dbReference type="SAM" id="Phobius"/>
    </source>
</evidence>
<keyword evidence="1" id="KW-0812">Transmembrane</keyword>
<sequence length="742" mass="81242">MPDQPPATRALWLAALGGALLALAAHLDLIAIFGTVLPYRDQWQLTGVELLGPWVDGNLTGASFLQPLNDHWPVLTRVLSFALLRLNGQWNNLVETTFNAFILAGAIAVFLRGVLPAFGPRLRVVFALFTGAVMALPIGWENTLWGIQSLPYTQILLSVCYLYLLTSRTSRDAVWWLAQLAGVLVLFTQHSAILAHFALLPICVWRFVRNDGDRSLHALNAALAAITILAFFTLFPSIETTAHLAADSIPLALEVGLRQLAFPTAHPAWAFLLWAPWLLLPIDRFARRRLDTPTAFVLVLGLWVGGQAAAIGYGRAAETYTFASRYCDFLLLGFATNGAAVLLLWQAWPRRLVRVATVVLATLWLLVPLEGFWWESTQSHAGFNLSNRFRENPANLQRVHDYIATRDPAVLSLERGGALLFTYPPSVQALLDKAGVRAYLPPETGAPEARDDHGRLGGITHLILDGRLLIALLGFAGLGASLLVRRPSTSTADADVGPSTWTAPRLWWSSTSVVLTFAALWSTWELPLEFDATERIRQLMAPADPGLSFADLSFHYEGHGEVDTSQTPGAVLSEPETWRPFTHGTAFGGKTNGFQGTLASAPIPITADTLSVLFTGFPCAHGNGMRWKLLPPDGGEPQWSGYDGPNPESGWYTWTIDTSAHRGWNAVLYLFDGRPDREGWLGVTRPVFTDDPTWAAGWQARLRAERAAPAHRTLAGATLVSGSLWLLGGVVLLFSRRLRSPS</sequence>
<keyword evidence="3" id="KW-1185">Reference proteome</keyword>
<dbReference type="RefSeq" id="WP_221032944.1">
    <property type="nucleotide sequence ID" value="NZ_CP139781.1"/>
</dbReference>
<feature type="transmembrane region" description="Helical" evidence="1">
    <location>
        <begin position="714"/>
        <end position="734"/>
    </location>
</feature>
<protein>
    <recommendedName>
        <fullName evidence="4">Glycosyltransferase RgtA/B/C/D-like domain-containing protein</fullName>
    </recommendedName>
</protein>
<feature type="transmembrane region" description="Helical" evidence="1">
    <location>
        <begin position="260"/>
        <end position="280"/>
    </location>
</feature>
<evidence type="ECO:0000313" key="2">
    <source>
        <dbReference type="EMBL" id="WRQ88508.1"/>
    </source>
</evidence>
<feature type="transmembrane region" description="Helical" evidence="1">
    <location>
        <begin position="323"/>
        <end position="345"/>
    </location>
</feature>
<feature type="transmembrane region" description="Helical" evidence="1">
    <location>
        <begin position="352"/>
        <end position="374"/>
    </location>
</feature>
<evidence type="ECO:0008006" key="4">
    <source>
        <dbReference type="Google" id="ProtNLM"/>
    </source>
</evidence>
<accession>A0ABZ1CB98</accession>
<feature type="transmembrane region" description="Helical" evidence="1">
    <location>
        <begin position="468"/>
        <end position="485"/>
    </location>
</feature>
<dbReference type="EMBL" id="CP139781">
    <property type="protein sequence ID" value="WRQ88508.1"/>
    <property type="molecule type" value="Genomic_DNA"/>
</dbReference>
<feature type="transmembrane region" description="Helical" evidence="1">
    <location>
        <begin position="96"/>
        <end position="115"/>
    </location>
</feature>
<feature type="transmembrane region" description="Helical" evidence="1">
    <location>
        <begin position="173"/>
        <end position="204"/>
    </location>
</feature>
<evidence type="ECO:0000313" key="3">
    <source>
        <dbReference type="Proteomes" id="UP000738431"/>
    </source>
</evidence>
<proteinExistence type="predicted"/>
<feature type="transmembrane region" description="Helical" evidence="1">
    <location>
        <begin position="292"/>
        <end position="311"/>
    </location>
</feature>
<keyword evidence="1" id="KW-0472">Membrane</keyword>
<feature type="transmembrane region" description="Helical" evidence="1">
    <location>
        <begin position="122"/>
        <end position="140"/>
    </location>
</feature>
<feature type="transmembrane region" description="Helical" evidence="1">
    <location>
        <begin position="216"/>
        <end position="235"/>
    </location>
</feature>
<keyword evidence="1" id="KW-1133">Transmembrane helix</keyword>
<organism evidence="2 3">
    <name type="scientific">Actomonas aquatica</name>
    <dbReference type="NCBI Taxonomy" id="2866162"/>
    <lineage>
        <taxon>Bacteria</taxon>
        <taxon>Pseudomonadati</taxon>
        <taxon>Verrucomicrobiota</taxon>
        <taxon>Opitutia</taxon>
        <taxon>Opitutales</taxon>
        <taxon>Opitutaceae</taxon>
        <taxon>Actomonas</taxon>
    </lineage>
</organism>
<reference evidence="2 3" key="1">
    <citation type="submission" date="2023-12" db="EMBL/GenBank/DDBJ databases">
        <title>Description of an unclassified Opitutus bacterium of Verrucomicrobiota.</title>
        <authorList>
            <person name="Zhang D.-F."/>
        </authorList>
    </citation>
    <scope>NUCLEOTIDE SEQUENCE [LARGE SCALE GENOMIC DNA]</scope>
    <source>
        <strain evidence="2 3">WL0086</strain>
    </source>
</reference>
<gene>
    <name evidence="2" type="ORF">K1X11_003775</name>
</gene>